<protein>
    <submittedName>
        <fullName evidence="8">Tetratricopeptide repeat protein</fullName>
    </submittedName>
</protein>
<keyword evidence="5 6" id="KW-0482">Metalloprotease</keyword>
<dbReference type="SUPFAM" id="SSF48452">
    <property type="entry name" value="TPR-like"/>
    <property type="match status" value="1"/>
</dbReference>
<evidence type="ECO:0000256" key="4">
    <source>
        <dbReference type="ARBA" id="ARBA00022833"/>
    </source>
</evidence>
<dbReference type="GO" id="GO:0046872">
    <property type="term" value="F:metal ion binding"/>
    <property type="evidence" value="ECO:0007669"/>
    <property type="project" value="UniProtKB-KW"/>
</dbReference>
<dbReference type="GO" id="GO:0004222">
    <property type="term" value="F:metalloendopeptidase activity"/>
    <property type="evidence" value="ECO:0007669"/>
    <property type="project" value="InterPro"/>
</dbReference>
<dbReference type="PANTHER" id="PTHR22726">
    <property type="entry name" value="METALLOENDOPEPTIDASE OMA1"/>
    <property type="match status" value="1"/>
</dbReference>
<reference evidence="8" key="1">
    <citation type="journal article" date="2020" name="mSystems">
        <title>Genome- and Community-Level Interaction Insights into Carbon Utilization and Element Cycling Functions of Hydrothermarchaeota in Hydrothermal Sediment.</title>
        <authorList>
            <person name="Zhou Z."/>
            <person name="Liu Y."/>
            <person name="Xu W."/>
            <person name="Pan J."/>
            <person name="Luo Z.H."/>
            <person name="Li M."/>
        </authorList>
    </citation>
    <scope>NUCLEOTIDE SEQUENCE [LARGE SCALE GENOMIC DNA]</scope>
    <source>
        <strain evidence="8">HyVt-26</strain>
    </source>
</reference>
<evidence type="ECO:0000256" key="6">
    <source>
        <dbReference type="RuleBase" id="RU003983"/>
    </source>
</evidence>
<proteinExistence type="inferred from homology"/>
<dbReference type="Gene3D" id="1.25.40.10">
    <property type="entry name" value="Tetratricopeptide repeat domain"/>
    <property type="match status" value="1"/>
</dbReference>
<dbReference type="GO" id="GO:0016020">
    <property type="term" value="C:membrane"/>
    <property type="evidence" value="ECO:0007669"/>
    <property type="project" value="TreeGrafter"/>
</dbReference>
<comment type="similarity">
    <text evidence="6">Belongs to the peptidase M48 family.</text>
</comment>
<feature type="domain" description="Peptidase M48" evidence="7">
    <location>
        <begin position="7"/>
        <end position="170"/>
    </location>
</feature>
<evidence type="ECO:0000256" key="2">
    <source>
        <dbReference type="ARBA" id="ARBA00022723"/>
    </source>
</evidence>
<dbReference type="InterPro" id="IPR001915">
    <property type="entry name" value="Peptidase_M48"/>
</dbReference>
<keyword evidence="1 6" id="KW-0645">Protease</keyword>
<dbReference type="InterPro" id="IPR051156">
    <property type="entry name" value="Mito/Outer_Membr_Metalloprot"/>
</dbReference>
<comment type="caution">
    <text evidence="8">The sequence shown here is derived from an EMBL/GenBank/DDBJ whole genome shotgun (WGS) entry which is preliminary data.</text>
</comment>
<name>A0A831NYX5_9GAMM</name>
<keyword evidence="3 6" id="KW-0378">Hydrolase</keyword>
<dbReference type="GO" id="GO:0051603">
    <property type="term" value="P:proteolysis involved in protein catabolic process"/>
    <property type="evidence" value="ECO:0007669"/>
    <property type="project" value="TreeGrafter"/>
</dbReference>
<comment type="cofactor">
    <cofactor evidence="6">
        <name>Zn(2+)</name>
        <dbReference type="ChEBI" id="CHEBI:29105"/>
    </cofactor>
    <text evidence="6">Binds 1 zinc ion per subunit.</text>
</comment>
<evidence type="ECO:0000256" key="1">
    <source>
        <dbReference type="ARBA" id="ARBA00022670"/>
    </source>
</evidence>
<dbReference type="EMBL" id="DRCV01000128">
    <property type="protein sequence ID" value="HDK37944.1"/>
    <property type="molecule type" value="Genomic_DNA"/>
</dbReference>
<feature type="non-terminal residue" evidence="8">
    <location>
        <position position="1"/>
    </location>
</feature>
<dbReference type="AlphaFoldDB" id="A0A831NYX5"/>
<keyword evidence="2" id="KW-0479">Metal-binding</keyword>
<evidence type="ECO:0000256" key="5">
    <source>
        <dbReference type="ARBA" id="ARBA00023049"/>
    </source>
</evidence>
<dbReference type="Proteomes" id="UP000885822">
    <property type="component" value="Unassembled WGS sequence"/>
</dbReference>
<dbReference type="InterPro" id="IPR011990">
    <property type="entry name" value="TPR-like_helical_dom_sf"/>
</dbReference>
<gene>
    <name evidence="8" type="ORF">ENG92_02895</name>
</gene>
<accession>A0A831NYX5</accession>
<evidence type="ECO:0000256" key="3">
    <source>
        <dbReference type="ARBA" id="ARBA00022801"/>
    </source>
</evidence>
<dbReference type="CDD" id="cd07324">
    <property type="entry name" value="M48C_Oma1-like"/>
    <property type="match status" value="1"/>
</dbReference>
<organism evidence="8">
    <name type="scientific">Thiolapillus brandeum</name>
    <dbReference type="NCBI Taxonomy" id="1076588"/>
    <lineage>
        <taxon>Bacteria</taxon>
        <taxon>Pseudomonadati</taxon>
        <taxon>Pseudomonadota</taxon>
        <taxon>Gammaproteobacteria</taxon>
        <taxon>Chromatiales</taxon>
        <taxon>Sedimenticolaceae</taxon>
        <taxon>Thiolapillus</taxon>
    </lineage>
</organism>
<keyword evidence="4 6" id="KW-0862">Zinc</keyword>
<dbReference type="Pfam" id="PF01435">
    <property type="entry name" value="Peptidase_M48"/>
    <property type="match status" value="1"/>
</dbReference>
<evidence type="ECO:0000259" key="7">
    <source>
        <dbReference type="Pfam" id="PF01435"/>
    </source>
</evidence>
<dbReference type="Gene3D" id="3.30.2010.10">
    <property type="entry name" value="Metalloproteases ('zincins'), catalytic domain"/>
    <property type="match status" value="1"/>
</dbReference>
<dbReference type="Pfam" id="PF14559">
    <property type="entry name" value="TPR_19"/>
    <property type="match status" value="2"/>
</dbReference>
<sequence>PGQGTSFNFFLVDSPEINAYAGPGGYIGVYTGLLLTTESESELAAVLAHEITHVTQKHLQRAWHSASNLSLVQGAALIAAIILGAAAGGDAAMAAAMGTQAAMQQQQINFTRHNEQEADRLGISILYDAGFDPRAMPSFFTRMGRANQSYGRELPEFLRTHPVTNSRIADSLGRAEKYPYRQRPDSRRYLLSRAALREQTFEQPEEAVTYFRTALKEGRYRDQAATQYGLAVALLHNAKYGEARSELEKLTRQYPDVLEFVITASRADIESGHATQAIQRLEQNSHKFPLSYPLQLTLAEFYLRTGQAKPAYKKLKLLADVQPENAQAYKLLAKAAAALDHKAESHEFMATHYYLRGSLEAAVLQLKIALRIPGLDFYQTAKLESRLKKIQTEVDELKKEQKKN</sequence>
<evidence type="ECO:0000313" key="8">
    <source>
        <dbReference type="EMBL" id="HDK37944.1"/>
    </source>
</evidence>
<dbReference type="PANTHER" id="PTHR22726:SF1">
    <property type="entry name" value="METALLOENDOPEPTIDASE OMA1, MITOCHONDRIAL"/>
    <property type="match status" value="1"/>
</dbReference>